<dbReference type="GO" id="GO:0004252">
    <property type="term" value="F:serine-type endopeptidase activity"/>
    <property type="evidence" value="ECO:0007669"/>
    <property type="project" value="InterPro"/>
</dbReference>
<dbReference type="InterPro" id="IPR036852">
    <property type="entry name" value="Peptidase_S8/S53_dom_sf"/>
</dbReference>
<dbReference type="PANTHER" id="PTHR10795">
    <property type="entry name" value="PROPROTEIN CONVERTASE SUBTILISIN/KEXIN"/>
    <property type="match status" value="1"/>
</dbReference>
<evidence type="ECO:0000259" key="4">
    <source>
        <dbReference type="Pfam" id="PF00082"/>
    </source>
</evidence>
<feature type="signal peptide" evidence="3">
    <location>
        <begin position="1"/>
        <end position="31"/>
    </location>
</feature>
<dbReference type="InterPro" id="IPR000209">
    <property type="entry name" value="Peptidase_S8/S53_dom"/>
</dbReference>
<dbReference type="Gene3D" id="3.40.50.200">
    <property type="entry name" value="Peptidase S8/S53 domain"/>
    <property type="match status" value="1"/>
</dbReference>
<evidence type="ECO:0000259" key="5">
    <source>
        <dbReference type="Pfam" id="PF05922"/>
    </source>
</evidence>
<reference evidence="6 7" key="2">
    <citation type="submission" date="2020-07" db="EMBL/GenBank/DDBJ databases">
        <title>Genome assembly of wild tea tree DASZ reveals pedigree and selection history of tea varieties.</title>
        <authorList>
            <person name="Zhang W."/>
        </authorList>
    </citation>
    <scope>NUCLEOTIDE SEQUENCE [LARGE SCALE GENOMIC DNA]</scope>
    <source>
        <strain evidence="7">cv. G240</strain>
        <tissue evidence="6">Leaf</tissue>
    </source>
</reference>
<accession>A0A7J7HSS8</accession>
<dbReference type="InterPro" id="IPR045051">
    <property type="entry name" value="SBT"/>
</dbReference>
<dbReference type="InterPro" id="IPR010259">
    <property type="entry name" value="S8pro/Inhibitor_I9"/>
</dbReference>
<comment type="similarity">
    <text evidence="1">Belongs to the peptidase S8 family.</text>
</comment>
<keyword evidence="7" id="KW-1185">Reference proteome</keyword>
<protein>
    <recommendedName>
        <fullName evidence="8">Inhibitor I9 domain-containing protein</fullName>
    </recommendedName>
</protein>
<evidence type="ECO:0000313" key="7">
    <source>
        <dbReference type="Proteomes" id="UP000593564"/>
    </source>
</evidence>
<dbReference type="EMBL" id="JACBKZ010000003">
    <property type="protein sequence ID" value="KAF5955575.1"/>
    <property type="molecule type" value="Genomic_DNA"/>
</dbReference>
<feature type="domain" description="Peptidase S8/S53" evidence="4">
    <location>
        <begin position="205"/>
        <end position="281"/>
    </location>
</feature>
<dbReference type="AlphaFoldDB" id="A0A7J7HSS8"/>
<gene>
    <name evidence="6" type="ORF">HYC85_008431</name>
</gene>
<evidence type="ECO:0008006" key="8">
    <source>
        <dbReference type="Google" id="ProtNLM"/>
    </source>
</evidence>
<dbReference type="GO" id="GO:0006508">
    <property type="term" value="P:proteolysis"/>
    <property type="evidence" value="ECO:0007669"/>
    <property type="project" value="InterPro"/>
</dbReference>
<keyword evidence="2 3" id="KW-0732">Signal</keyword>
<reference evidence="7" key="1">
    <citation type="journal article" date="2020" name="Nat. Commun.">
        <title>Genome assembly of wild tea tree DASZ reveals pedigree and selection history of tea varieties.</title>
        <authorList>
            <person name="Zhang W."/>
            <person name="Zhang Y."/>
            <person name="Qiu H."/>
            <person name="Guo Y."/>
            <person name="Wan H."/>
            <person name="Zhang X."/>
            <person name="Scossa F."/>
            <person name="Alseekh S."/>
            <person name="Zhang Q."/>
            <person name="Wang P."/>
            <person name="Xu L."/>
            <person name="Schmidt M.H."/>
            <person name="Jia X."/>
            <person name="Li D."/>
            <person name="Zhu A."/>
            <person name="Guo F."/>
            <person name="Chen W."/>
            <person name="Ni D."/>
            <person name="Usadel B."/>
            <person name="Fernie A.R."/>
            <person name="Wen W."/>
        </authorList>
    </citation>
    <scope>NUCLEOTIDE SEQUENCE [LARGE SCALE GENOMIC DNA]</scope>
    <source>
        <strain evidence="7">cv. G240</strain>
    </source>
</reference>
<proteinExistence type="inferred from homology"/>
<dbReference type="Pfam" id="PF05922">
    <property type="entry name" value="Inhibitor_I9"/>
    <property type="match status" value="1"/>
</dbReference>
<dbReference type="Gene3D" id="3.30.70.80">
    <property type="entry name" value="Peptidase S8 propeptide/proteinase inhibitor I9"/>
    <property type="match status" value="1"/>
</dbReference>
<feature type="chain" id="PRO_5029845804" description="Inhibitor I9 domain-containing protein" evidence="3">
    <location>
        <begin position="32"/>
        <end position="375"/>
    </location>
</feature>
<dbReference type="FunFam" id="3.30.70.80:FF:000003">
    <property type="entry name" value="Subtilisin-like protease SBT1.9"/>
    <property type="match status" value="1"/>
</dbReference>
<dbReference type="Proteomes" id="UP000593564">
    <property type="component" value="Unassembled WGS sequence"/>
</dbReference>
<dbReference type="InterPro" id="IPR037045">
    <property type="entry name" value="S8pro/Inhibitor_I9_sf"/>
</dbReference>
<dbReference type="SUPFAM" id="SSF52743">
    <property type="entry name" value="Subtilisin-like"/>
    <property type="match status" value="1"/>
</dbReference>
<name>A0A7J7HSS8_CAMSI</name>
<evidence type="ECO:0000313" key="6">
    <source>
        <dbReference type="EMBL" id="KAF5955575.1"/>
    </source>
</evidence>
<sequence>MTNSSHILVLNLALPWLIMLLLLGVVSNASSEPKQYQTYIIHMDHSQKHTSFSTHDSWHQSTLNSLSSSPLDGEEKLLYTYNHVMHGFSARLTPSQLFELEKSPAHRATYQESFGKLLTTHNPKFLGLKHKTGVWPASSYGKNVIIGISTLEFGQRARVLLTRGYHRCQRDGRASVKMAQLLALLTATESSLELDLLAEDSSRLEDDFESARDYHSHGTHMTSTVAGSYVLGASHFGYARGTAKKVAPSAHVAMYKVPWSTSTVEIATSDMLASMDQAIADGVCQLVSTKLILHTRQKEKLQEAAVDRPSKLPTGHQLSMGMHVSVCKSGYQACGHQYLGESVLPEGSIVQLLPKRQIPPEHSGPEVEGFIDLRI</sequence>
<dbReference type="Pfam" id="PF00082">
    <property type="entry name" value="Peptidase_S8"/>
    <property type="match status" value="1"/>
</dbReference>
<comment type="caution">
    <text evidence="6">The sequence shown here is derived from an EMBL/GenBank/DDBJ whole genome shotgun (WGS) entry which is preliminary data.</text>
</comment>
<evidence type="ECO:0000256" key="2">
    <source>
        <dbReference type="ARBA" id="ARBA00022729"/>
    </source>
</evidence>
<organism evidence="6 7">
    <name type="scientific">Camellia sinensis</name>
    <name type="common">Tea plant</name>
    <name type="synonym">Thea sinensis</name>
    <dbReference type="NCBI Taxonomy" id="4442"/>
    <lineage>
        <taxon>Eukaryota</taxon>
        <taxon>Viridiplantae</taxon>
        <taxon>Streptophyta</taxon>
        <taxon>Embryophyta</taxon>
        <taxon>Tracheophyta</taxon>
        <taxon>Spermatophyta</taxon>
        <taxon>Magnoliopsida</taxon>
        <taxon>eudicotyledons</taxon>
        <taxon>Gunneridae</taxon>
        <taxon>Pentapetalae</taxon>
        <taxon>asterids</taxon>
        <taxon>Ericales</taxon>
        <taxon>Theaceae</taxon>
        <taxon>Camellia</taxon>
    </lineage>
</organism>
<feature type="domain" description="Inhibitor I9" evidence="5">
    <location>
        <begin position="38"/>
        <end position="106"/>
    </location>
</feature>
<evidence type="ECO:0000256" key="3">
    <source>
        <dbReference type="SAM" id="SignalP"/>
    </source>
</evidence>
<evidence type="ECO:0000256" key="1">
    <source>
        <dbReference type="ARBA" id="ARBA00011073"/>
    </source>
</evidence>